<gene>
    <name evidence="1" type="ORF">GCM10009560_41420</name>
</gene>
<sequence>MRHLIDTALLKVIGWANLAVFKVSRGGVRFYSFGGVPGLFLTVTAPAAPIGEDLSVSCFPDGDDHIVLAAASDTRLLDLLRTATAVTFSDSEIPVDCVMLTDTERAVQLRRIRKRLSLPQRHEVTEHRLLPVARLSPRL</sequence>
<dbReference type="Proteomes" id="UP001501578">
    <property type="component" value="Unassembled WGS sequence"/>
</dbReference>
<dbReference type="RefSeq" id="WP_343951565.1">
    <property type="nucleotide sequence ID" value="NZ_BAAAHQ010000021.1"/>
</dbReference>
<keyword evidence="2" id="KW-1185">Reference proteome</keyword>
<proteinExistence type="predicted"/>
<organism evidence="1 2">
    <name type="scientific">Nonomuraea longicatena</name>
    <dbReference type="NCBI Taxonomy" id="83682"/>
    <lineage>
        <taxon>Bacteria</taxon>
        <taxon>Bacillati</taxon>
        <taxon>Actinomycetota</taxon>
        <taxon>Actinomycetes</taxon>
        <taxon>Streptosporangiales</taxon>
        <taxon>Streptosporangiaceae</taxon>
        <taxon>Nonomuraea</taxon>
    </lineage>
</organism>
<evidence type="ECO:0000313" key="2">
    <source>
        <dbReference type="Proteomes" id="UP001501578"/>
    </source>
</evidence>
<dbReference type="EMBL" id="BAAAHQ010000021">
    <property type="protein sequence ID" value="GAA0934345.1"/>
    <property type="molecule type" value="Genomic_DNA"/>
</dbReference>
<name>A0ABP4ABJ7_9ACTN</name>
<reference evidence="2" key="1">
    <citation type="journal article" date="2019" name="Int. J. Syst. Evol. Microbiol.">
        <title>The Global Catalogue of Microorganisms (GCM) 10K type strain sequencing project: providing services to taxonomists for standard genome sequencing and annotation.</title>
        <authorList>
            <consortium name="The Broad Institute Genomics Platform"/>
            <consortium name="The Broad Institute Genome Sequencing Center for Infectious Disease"/>
            <person name="Wu L."/>
            <person name="Ma J."/>
        </authorList>
    </citation>
    <scope>NUCLEOTIDE SEQUENCE [LARGE SCALE GENOMIC DNA]</scope>
    <source>
        <strain evidence="2">JCM 11136</strain>
    </source>
</reference>
<protein>
    <submittedName>
        <fullName evidence="1">Uncharacterized protein</fullName>
    </submittedName>
</protein>
<evidence type="ECO:0000313" key="1">
    <source>
        <dbReference type="EMBL" id="GAA0934345.1"/>
    </source>
</evidence>
<comment type="caution">
    <text evidence="1">The sequence shown here is derived from an EMBL/GenBank/DDBJ whole genome shotgun (WGS) entry which is preliminary data.</text>
</comment>
<accession>A0ABP4ABJ7</accession>